<organism evidence="1 2">
    <name type="scientific">Ignelater luminosus</name>
    <name type="common">Cucubano</name>
    <name type="synonym">Pyrophorus luminosus</name>
    <dbReference type="NCBI Taxonomy" id="2038154"/>
    <lineage>
        <taxon>Eukaryota</taxon>
        <taxon>Metazoa</taxon>
        <taxon>Ecdysozoa</taxon>
        <taxon>Arthropoda</taxon>
        <taxon>Hexapoda</taxon>
        <taxon>Insecta</taxon>
        <taxon>Pterygota</taxon>
        <taxon>Neoptera</taxon>
        <taxon>Endopterygota</taxon>
        <taxon>Coleoptera</taxon>
        <taxon>Polyphaga</taxon>
        <taxon>Elateriformia</taxon>
        <taxon>Elateroidea</taxon>
        <taxon>Elateridae</taxon>
        <taxon>Agrypninae</taxon>
        <taxon>Pyrophorini</taxon>
        <taxon>Ignelater</taxon>
    </lineage>
</organism>
<keyword evidence="2" id="KW-1185">Reference proteome</keyword>
<name>A0A8K0C9U6_IGNLU</name>
<evidence type="ECO:0000313" key="1">
    <source>
        <dbReference type="EMBL" id="KAF2883580.1"/>
    </source>
</evidence>
<evidence type="ECO:0000313" key="2">
    <source>
        <dbReference type="Proteomes" id="UP000801492"/>
    </source>
</evidence>
<protein>
    <submittedName>
        <fullName evidence="1">Uncharacterized protein</fullName>
    </submittedName>
</protein>
<accession>A0A8K0C9U6</accession>
<proteinExistence type="predicted"/>
<comment type="caution">
    <text evidence="1">The sequence shown here is derived from an EMBL/GenBank/DDBJ whole genome shotgun (WGS) entry which is preliminary data.</text>
</comment>
<sequence>MAEIEELKTNRNVIKSQLTRQATFVNKFTPDDVDKLEVPAINMLYKDFNELQGQVEKVRFDKEEEKARDDFENKYFRMRCLKELAVENKNKYVQASSVILQDFFVDDLLLGGNTIQKAKDLRDHLIEIFVQAKFNLCKWSSNCFELLAGLSDVISDKSLINLDPTMYNKTRA</sequence>
<gene>
    <name evidence="1" type="ORF">ILUMI_22598</name>
</gene>
<dbReference type="EMBL" id="VTPC01090354">
    <property type="protein sequence ID" value="KAF2883580.1"/>
    <property type="molecule type" value="Genomic_DNA"/>
</dbReference>
<dbReference type="Proteomes" id="UP000801492">
    <property type="component" value="Unassembled WGS sequence"/>
</dbReference>
<dbReference type="OrthoDB" id="7990652at2759"/>
<dbReference type="AlphaFoldDB" id="A0A8K0C9U6"/>
<reference evidence="1" key="1">
    <citation type="submission" date="2019-08" db="EMBL/GenBank/DDBJ databases">
        <title>The genome of the North American firefly Photinus pyralis.</title>
        <authorList>
            <consortium name="Photinus pyralis genome working group"/>
            <person name="Fallon T.R."/>
            <person name="Sander Lower S.E."/>
            <person name="Weng J.-K."/>
        </authorList>
    </citation>
    <scope>NUCLEOTIDE SEQUENCE</scope>
    <source>
        <strain evidence="1">TRF0915ILg1</strain>
        <tissue evidence="1">Whole body</tissue>
    </source>
</reference>